<proteinExistence type="predicted"/>
<dbReference type="GO" id="GO:0006351">
    <property type="term" value="P:DNA-templated transcription"/>
    <property type="evidence" value="ECO:0007669"/>
    <property type="project" value="InterPro"/>
</dbReference>
<dbReference type="SMART" id="SM00906">
    <property type="entry name" value="Fungal_trans"/>
    <property type="match status" value="1"/>
</dbReference>
<evidence type="ECO:0000313" key="6">
    <source>
        <dbReference type="Proteomes" id="UP000279236"/>
    </source>
</evidence>
<feature type="region of interest" description="Disordered" evidence="3">
    <location>
        <begin position="35"/>
        <end position="114"/>
    </location>
</feature>
<accession>A0A427XQJ6</accession>
<organism evidence="5 6">
    <name type="scientific">Apiotrichum porosum</name>
    <dbReference type="NCBI Taxonomy" id="105984"/>
    <lineage>
        <taxon>Eukaryota</taxon>
        <taxon>Fungi</taxon>
        <taxon>Dikarya</taxon>
        <taxon>Basidiomycota</taxon>
        <taxon>Agaricomycotina</taxon>
        <taxon>Tremellomycetes</taxon>
        <taxon>Trichosporonales</taxon>
        <taxon>Trichosporonaceae</taxon>
        <taxon>Apiotrichum</taxon>
    </lineage>
</organism>
<feature type="compositionally biased region" description="Polar residues" evidence="3">
    <location>
        <begin position="95"/>
        <end position="108"/>
    </location>
</feature>
<name>A0A427XQJ6_9TREE</name>
<dbReference type="AlphaFoldDB" id="A0A427XQJ6"/>
<evidence type="ECO:0000256" key="2">
    <source>
        <dbReference type="ARBA" id="ARBA00023242"/>
    </source>
</evidence>
<feature type="region of interest" description="Disordered" evidence="3">
    <location>
        <begin position="584"/>
        <end position="646"/>
    </location>
</feature>
<feature type="domain" description="Xylanolytic transcriptional activator regulatory" evidence="4">
    <location>
        <begin position="301"/>
        <end position="374"/>
    </location>
</feature>
<dbReference type="GO" id="GO:0003677">
    <property type="term" value="F:DNA binding"/>
    <property type="evidence" value="ECO:0007669"/>
    <property type="project" value="InterPro"/>
</dbReference>
<reference evidence="5 6" key="1">
    <citation type="submission" date="2018-11" db="EMBL/GenBank/DDBJ databases">
        <title>Genome sequence of Apiotrichum porosum DSM 27194.</title>
        <authorList>
            <person name="Aliyu H."/>
            <person name="Gorte O."/>
            <person name="Ochsenreither K."/>
        </authorList>
    </citation>
    <scope>NUCLEOTIDE SEQUENCE [LARGE SCALE GENOMIC DNA]</scope>
    <source>
        <strain evidence="5 6">DSM 27194</strain>
    </source>
</reference>
<sequence>MCERRGCASICPEGVMERERKKRVEPVTDQLHARIAVLEAAIKDDSHPPHRPNGTGPDGPGPSHRDHERERDRENGHGHGHGHGHGEHHDARAHSSVSVSATAGSLSIGTGGETRYVGSLAGSAYLRDRRSPPSAGSAYDAGSAGMALGGGPPGSSGSANSGAGRQRRDVHGGGGDPLADLRSRLPPWDEGRSMAEAYWDHVNWIHQVVPRPTFEAEYLPSAYGDGGNPHQLACVFLAMAIGVMFDLSRPPFHPRGKELFNLGRQALERSHEKASVATVQALVMVGTFIVNDNDSNGAESYWPTLGQAVKIALSVGLHRDGEAFGLDGRDVEERRKVFWELMEYDRTQALSFGRPCGLSNRHADTKFPSADGVLFSDDSGYHHAKHCLVKMMERVVDIPTPVPYSAVVDLDLELQEFRKSLPESLMCSVAIQDLPLDTSLHPHLVLQRFGIRLFIAEARLHLNRAAFVQALKASPTAPSHGTFAAAFVALYESAQEIVQVLKQLVLYSPALAERWWFFWFHAFSAAVCLAAIAIEAPTCGFAQPAFSGLSIVCDLSGAARDGCRVKDGLSTLLGLRKRARERLDAARSARHAASSAPAPAKTEGKDDELHRLLLAERRRDERPKPHQTSSPIGNGNGTPGGARDIRDLPKRLSHMAPPIPNPLAPVRPHGHHAQVLANGGSHHNDLDLSPSAVPRVDAGPTIPLWPDAASVLIDYAGLEASGRFEISVQPFLTQLEGYAWGPST</sequence>
<evidence type="ECO:0000256" key="3">
    <source>
        <dbReference type="SAM" id="MobiDB-lite"/>
    </source>
</evidence>
<dbReference type="CDD" id="cd12148">
    <property type="entry name" value="fungal_TF_MHR"/>
    <property type="match status" value="1"/>
</dbReference>
<feature type="compositionally biased region" description="Low complexity" evidence="3">
    <location>
        <begin position="591"/>
        <end position="600"/>
    </location>
</feature>
<dbReference type="InterPro" id="IPR007219">
    <property type="entry name" value="XnlR_reg_dom"/>
</dbReference>
<comment type="caution">
    <text evidence="5">The sequence shown here is derived from an EMBL/GenBank/DDBJ whole genome shotgun (WGS) entry which is preliminary data.</text>
</comment>
<keyword evidence="2" id="KW-0539">Nucleus</keyword>
<dbReference type="Proteomes" id="UP000279236">
    <property type="component" value="Unassembled WGS sequence"/>
</dbReference>
<feature type="region of interest" description="Disordered" evidence="3">
    <location>
        <begin position="126"/>
        <end position="185"/>
    </location>
</feature>
<gene>
    <name evidence="5" type="ORF">EHS24_008502</name>
</gene>
<dbReference type="InterPro" id="IPR050613">
    <property type="entry name" value="Sec_Metabolite_Reg"/>
</dbReference>
<dbReference type="OrthoDB" id="424974at2759"/>
<evidence type="ECO:0000256" key="1">
    <source>
        <dbReference type="ARBA" id="ARBA00004123"/>
    </source>
</evidence>
<dbReference type="Pfam" id="PF04082">
    <property type="entry name" value="Fungal_trans"/>
    <property type="match status" value="1"/>
</dbReference>
<protein>
    <recommendedName>
        <fullName evidence="4">Xylanolytic transcriptional activator regulatory domain-containing protein</fullName>
    </recommendedName>
</protein>
<dbReference type="GeneID" id="39593045"/>
<comment type="subcellular location">
    <subcellularLocation>
        <location evidence="1">Nucleus</location>
    </subcellularLocation>
</comment>
<feature type="compositionally biased region" description="Basic and acidic residues" evidence="3">
    <location>
        <begin position="602"/>
        <end position="624"/>
    </location>
</feature>
<dbReference type="PANTHER" id="PTHR31001:SF56">
    <property type="entry name" value="ZN(2)-C6 FUNGAL-TYPE DOMAIN-CONTAINING PROTEIN"/>
    <property type="match status" value="1"/>
</dbReference>
<evidence type="ECO:0000259" key="4">
    <source>
        <dbReference type="SMART" id="SM00906"/>
    </source>
</evidence>
<dbReference type="GO" id="GO:0005634">
    <property type="term" value="C:nucleus"/>
    <property type="evidence" value="ECO:0007669"/>
    <property type="project" value="UniProtKB-SubCell"/>
</dbReference>
<feature type="compositionally biased region" description="Low complexity" evidence="3">
    <location>
        <begin position="155"/>
        <end position="164"/>
    </location>
</feature>
<dbReference type="RefSeq" id="XP_028475787.1">
    <property type="nucleotide sequence ID" value="XM_028623813.1"/>
</dbReference>
<keyword evidence="6" id="KW-1185">Reference proteome</keyword>
<feature type="compositionally biased region" description="Basic and acidic residues" evidence="3">
    <location>
        <begin position="63"/>
        <end position="77"/>
    </location>
</feature>
<evidence type="ECO:0000313" key="5">
    <source>
        <dbReference type="EMBL" id="RSH81068.1"/>
    </source>
</evidence>
<dbReference type="STRING" id="105984.A0A427XQJ6"/>
<dbReference type="EMBL" id="RSCE01000007">
    <property type="protein sequence ID" value="RSH81068.1"/>
    <property type="molecule type" value="Genomic_DNA"/>
</dbReference>
<feature type="compositionally biased region" description="Basic and acidic residues" evidence="3">
    <location>
        <begin position="84"/>
        <end position="93"/>
    </location>
</feature>
<feature type="compositionally biased region" description="Low complexity" evidence="3">
    <location>
        <begin position="134"/>
        <end position="146"/>
    </location>
</feature>
<dbReference type="GO" id="GO:0008270">
    <property type="term" value="F:zinc ion binding"/>
    <property type="evidence" value="ECO:0007669"/>
    <property type="project" value="InterPro"/>
</dbReference>
<dbReference type="PANTHER" id="PTHR31001">
    <property type="entry name" value="UNCHARACTERIZED TRANSCRIPTIONAL REGULATORY PROTEIN"/>
    <property type="match status" value="1"/>
</dbReference>